<dbReference type="EMBL" id="JBANQN010000002">
    <property type="protein sequence ID" value="KAK6798296.1"/>
    <property type="molecule type" value="Genomic_DNA"/>
</dbReference>
<dbReference type="AlphaFoldDB" id="A0AAN8YN61"/>
<name>A0AAN8YN61_SOLBU</name>
<evidence type="ECO:0000313" key="2">
    <source>
        <dbReference type="Proteomes" id="UP001371456"/>
    </source>
</evidence>
<keyword evidence="2" id="KW-1185">Reference proteome</keyword>
<sequence length="40" mass="4233">MLSTSPATTLSADGLFPNLSPAFDSGFAPRECIEPSFLFP</sequence>
<evidence type="ECO:0000313" key="1">
    <source>
        <dbReference type="EMBL" id="KAK6798296.1"/>
    </source>
</evidence>
<protein>
    <submittedName>
        <fullName evidence="1">Uncharacterized protein</fullName>
    </submittedName>
</protein>
<proteinExistence type="predicted"/>
<accession>A0AAN8YN61</accession>
<organism evidence="1 2">
    <name type="scientific">Solanum bulbocastanum</name>
    <name type="common">Wild potato</name>
    <dbReference type="NCBI Taxonomy" id="147425"/>
    <lineage>
        <taxon>Eukaryota</taxon>
        <taxon>Viridiplantae</taxon>
        <taxon>Streptophyta</taxon>
        <taxon>Embryophyta</taxon>
        <taxon>Tracheophyta</taxon>
        <taxon>Spermatophyta</taxon>
        <taxon>Magnoliopsida</taxon>
        <taxon>eudicotyledons</taxon>
        <taxon>Gunneridae</taxon>
        <taxon>Pentapetalae</taxon>
        <taxon>asterids</taxon>
        <taxon>lamiids</taxon>
        <taxon>Solanales</taxon>
        <taxon>Solanaceae</taxon>
        <taxon>Solanoideae</taxon>
        <taxon>Solaneae</taxon>
        <taxon>Solanum</taxon>
    </lineage>
</organism>
<reference evidence="1 2" key="1">
    <citation type="submission" date="2024-02" db="EMBL/GenBank/DDBJ databases">
        <title>de novo genome assembly of Solanum bulbocastanum strain 11H21.</title>
        <authorList>
            <person name="Hosaka A.J."/>
        </authorList>
    </citation>
    <scope>NUCLEOTIDE SEQUENCE [LARGE SCALE GENOMIC DNA]</scope>
    <source>
        <tissue evidence="1">Young leaves</tissue>
    </source>
</reference>
<dbReference type="Proteomes" id="UP001371456">
    <property type="component" value="Unassembled WGS sequence"/>
</dbReference>
<gene>
    <name evidence="1" type="ORF">RDI58_005998</name>
</gene>
<comment type="caution">
    <text evidence="1">The sequence shown here is derived from an EMBL/GenBank/DDBJ whole genome shotgun (WGS) entry which is preliminary data.</text>
</comment>